<accession>A0A2T2NYQ7</accession>
<evidence type="ECO:0008006" key="4">
    <source>
        <dbReference type="Google" id="ProtNLM"/>
    </source>
</evidence>
<organism evidence="2 3">
    <name type="scientific">Corynespora cassiicola Philippines</name>
    <dbReference type="NCBI Taxonomy" id="1448308"/>
    <lineage>
        <taxon>Eukaryota</taxon>
        <taxon>Fungi</taxon>
        <taxon>Dikarya</taxon>
        <taxon>Ascomycota</taxon>
        <taxon>Pezizomycotina</taxon>
        <taxon>Dothideomycetes</taxon>
        <taxon>Pleosporomycetidae</taxon>
        <taxon>Pleosporales</taxon>
        <taxon>Corynesporascaceae</taxon>
        <taxon>Corynespora</taxon>
    </lineage>
</organism>
<feature type="chain" id="PRO_5015522895" description="Secreted protein" evidence="1">
    <location>
        <begin position="17"/>
        <end position="169"/>
    </location>
</feature>
<proteinExistence type="predicted"/>
<keyword evidence="3" id="KW-1185">Reference proteome</keyword>
<protein>
    <recommendedName>
        <fullName evidence="4">Secreted protein</fullName>
    </recommendedName>
</protein>
<name>A0A2T2NYQ7_CORCC</name>
<dbReference type="AlphaFoldDB" id="A0A2T2NYQ7"/>
<sequence length="169" mass="19268">MKSIPLLLAGLIFADARHLWRSYAPENKTLAGRNDHLPVPCRPSFLYCGWELIKQGWDPDCLSQKVSSLLGLGDYRKKYVWHTIFLCGSEQVVWPYGVCKQRPCGGPFANCPHDARVEFKYRDRSEPQRNPSPAQVSQTCAGENYHGALDDWEVRDDLFISNSTYINCT</sequence>
<dbReference type="EMBL" id="KZ678132">
    <property type="protein sequence ID" value="PSN70554.1"/>
    <property type="molecule type" value="Genomic_DNA"/>
</dbReference>
<gene>
    <name evidence="2" type="ORF">BS50DRAFT_316221</name>
</gene>
<reference evidence="2 3" key="1">
    <citation type="journal article" date="2018" name="Front. Microbiol.">
        <title>Genome-Wide Analysis of Corynespora cassiicola Leaf Fall Disease Putative Effectors.</title>
        <authorList>
            <person name="Lopez D."/>
            <person name="Ribeiro S."/>
            <person name="Label P."/>
            <person name="Fumanal B."/>
            <person name="Venisse J.S."/>
            <person name="Kohler A."/>
            <person name="de Oliveira R.R."/>
            <person name="Labutti K."/>
            <person name="Lipzen A."/>
            <person name="Lail K."/>
            <person name="Bauer D."/>
            <person name="Ohm R.A."/>
            <person name="Barry K.W."/>
            <person name="Spatafora J."/>
            <person name="Grigoriev I.V."/>
            <person name="Martin F.M."/>
            <person name="Pujade-Renaud V."/>
        </authorList>
    </citation>
    <scope>NUCLEOTIDE SEQUENCE [LARGE SCALE GENOMIC DNA]</scope>
    <source>
        <strain evidence="2 3">Philippines</strain>
    </source>
</reference>
<evidence type="ECO:0000256" key="1">
    <source>
        <dbReference type="SAM" id="SignalP"/>
    </source>
</evidence>
<evidence type="ECO:0000313" key="3">
    <source>
        <dbReference type="Proteomes" id="UP000240883"/>
    </source>
</evidence>
<dbReference type="Proteomes" id="UP000240883">
    <property type="component" value="Unassembled WGS sequence"/>
</dbReference>
<keyword evidence="1" id="KW-0732">Signal</keyword>
<feature type="signal peptide" evidence="1">
    <location>
        <begin position="1"/>
        <end position="16"/>
    </location>
</feature>
<evidence type="ECO:0000313" key="2">
    <source>
        <dbReference type="EMBL" id="PSN70554.1"/>
    </source>
</evidence>